<keyword evidence="1" id="KW-0805">Transcription regulation</keyword>
<evidence type="ECO:0000256" key="1">
    <source>
        <dbReference type="ARBA" id="ARBA00023015"/>
    </source>
</evidence>
<dbReference type="GO" id="GO:0003700">
    <property type="term" value="F:DNA-binding transcription factor activity"/>
    <property type="evidence" value="ECO:0007669"/>
    <property type="project" value="InterPro"/>
</dbReference>
<name>A0A2K2FC09_9CLOT</name>
<protein>
    <recommendedName>
        <fullName evidence="4">HTH gntR-type domain-containing protein</fullName>
    </recommendedName>
</protein>
<comment type="caution">
    <text evidence="5">The sequence shown here is derived from an EMBL/GenBank/DDBJ whole genome shotgun (WGS) entry which is preliminary data.</text>
</comment>
<keyword evidence="2" id="KW-0238">DNA-binding</keyword>
<dbReference type="SUPFAM" id="SSF46785">
    <property type="entry name" value="Winged helix' DNA-binding domain"/>
    <property type="match status" value="1"/>
</dbReference>
<evidence type="ECO:0000313" key="6">
    <source>
        <dbReference type="Proteomes" id="UP000236151"/>
    </source>
</evidence>
<dbReference type="CDD" id="cd06267">
    <property type="entry name" value="PBP1_LacI_sugar_binding-like"/>
    <property type="match status" value="1"/>
</dbReference>
<dbReference type="SUPFAM" id="SSF53822">
    <property type="entry name" value="Periplasmic binding protein-like I"/>
    <property type="match status" value="1"/>
</dbReference>
<organism evidence="5 6">
    <name type="scientific">Clostridium thermosuccinogenes</name>
    <dbReference type="NCBI Taxonomy" id="84032"/>
    <lineage>
        <taxon>Bacteria</taxon>
        <taxon>Bacillati</taxon>
        <taxon>Bacillota</taxon>
        <taxon>Clostridia</taxon>
        <taxon>Eubacteriales</taxon>
        <taxon>Clostridiaceae</taxon>
        <taxon>Clostridium</taxon>
    </lineage>
</organism>
<dbReference type="OrthoDB" id="46236at2"/>
<feature type="domain" description="HTH gntR-type" evidence="4">
    <location>
        <begin position="4"/>
        <end position="72"/>
    </location>
</feature>
<dbReference type="Gene3D" id="1.10.10.10">
    <property type="entry name" value="Winged helix-like DNA-binding domain superfamily/Winged helix DNA-binding domain"/>
    <property type="match status" value="1"/>
</dbReference>
<dbReference type="AlphaFoldDB" id="A0A2K2FC09"/>
<dbReference type="InterPro" id="IPR000524">
    <property type="entry name" value="Tscrpt_reg_HTH_GntR"/>
</dbReference>
<sequence length="358" mass="40250">MAKYPKYQMVIDYVLDKIKSGDLKAGDKIPSESEFSQIMNISNITVRKAMSELVNSGIIYRIKGKGSFVSDKFLQSGRNTNRLVTFMFSDIDVRDNAYIELIISMQKYLMSQNFSLIVECTDGDSQSEISSIKNLLSKNVEGFIIYSKEPKNCIPSYKFLHDNNIPFVLVDRYTPLFPCNFVGSNDHDGAFAATHHLLKLNHTNIAFVGSHLSLSTEQERFAGYKDALASMSLEVNPENCFPDYKVDLDRLVANTKKGGITAFFAANDHCALKVMNALYSEGIRVPDDVSIVGFGDSEVIKHSMIPLTTVKQFFDEIGYASAKLLVQVINNSSRFYDYAHLSLRTKLIIRDTTRKLSV</sequence>
<evidence type="ECO:0000256" key="2">
    <source>
        <dbReference type="ARBA" id="ARBA00023125"/>
    </source>
</evidence>
<dbReference type="Pfam" id="PF13377">
    <property type="entry name" value="Peripla_BP_3"/>
    <property type="match status" value="1"/>
</dbReference>
<dbReference type="InterPro" id="IPR046335">
    <property type="entry name" value="LacI/GalR-like_sensor"/>
</dbReference>
<reference evidence="5 6" key="1">
    <citation type="submission" date="2017-06" db="EMBL/GenBank/DDBJ databases">
        <title>Investigating the central metabolism of Clostridium thermosuccinogenes.</title>
        <authorList>
            <person name="Koendjbiharie J.G."/>
            <person name="van Kranenburg R."/>
        </authorList>
    </citation>
    <scope>NUCLEOTIDE SEQUENCE [LARGE SCALE GENOMIC DNA]</scope>
    <source>
        <strain evidence="5 6">DSM 5806</strain>
    </source>
</reference>
<dbReference type="SMART" id="SM00345">
    <property type="entry name" value="HTH_GNTR"/>
    <property type="match status" value="1"/>
</dbReference>
<dbReference type="GO" id="GO:0000976">
    <property type="term" value="F:transcription cis-regulatory region binding"/>
    <property type="evidence" value="ECO:0007669"/>
    <property type="project" value="TreeGrafter"/>
</dbReference>
<dbReference type="InterPro" id="IPR028082">
    <property type="entry name" value="Peripla_BP_I"/>
</dbReference>
<dbReference type="KEGG" id="cthd:CDO33_09720"/>
<evidence type="ECO:0000313" key="5">
    <source>
        <dbReference type="EMBL" id="PNT97518.1"/>
    </source>
</evidence>
<dbReference type="PROSITE" id="PS50949">
    <property type="entry name" value="HTH_GNTR"/>
    <property type="match status" value="1"/>
</dbReference>
<accession>A0A2K2FC09</accession>
<evidence type="ECO:0000256" key="3">
    <source>
        <dbReference type="ARBA" id="ARBA00023163"/>
    </source>
</evidence>
<dbReference type="InterPro" id="IPR036388">
    <property type="entry name" value="WH-like_DNA-bd_sf"/>
</dbReference>
<gene>
    <name evidence="5" type="ORF">CDQ84_13125</name>
</gene>
<dbReference type="Gene3D" id="3.40.50.2300">
    <property type="match status" value="2"/>
</dbReference>
<dbReference type="InterPro" id="IPR036390">
    <property type="entry name" value="WH_DNA-bd_sf"/>
</dbReference>
<dbReference type="Proteomes" id="UP000236151">
    <property type="component" value="Unassembled WGS sequence"/>
</dbReference>
<proteinExistence type="predicted"/>
<dbReference type="EMBL" id="NIOJ01000036">
    <property type="protein sequence ID" value="PNT97518.1"/>
    <property type="molecule type" value="Genomic_DNA"/>
</dbReference>
<keyword evidence="6" id="KW-1185">Reference proteome</keyword>
<keyword evidence="3" id="KW-0804">Transcription</keyword>
<dbReference type="PANTHER" id="PTHR30146">
    <property type="entry name" value="LACI-RELATED TRANSCRIPTIONAL REPRESSOR"/>
    <property type="match status" value="1"/>
</dbReference>
<dbReference type="CDD" id="cd07377">
    <property type="entry name" value="WHTH_GntR"/>
    <property type="match status" value="1"/>
</dbReference>
<dbReference type="PANTHER" id="PTHR30146:SF109">
    <property type="entry name" value="HTH-TYPE TRANSCRIPTIONAL REGULATOR GALS"/>
    <property type="match status" value="1"/>
</dbReference>
<dbReference type="RefSeq" id="WP_103082186.1">
    <property type="nucleotide sequence ID" value="NZ_CP021850.1"/>
</dbReference>
<evidence type="ECO:0000259" key="4">
    <source>
        <dbReference type="PROSITE" id="PS50949"/>
    </source>
</evidence>
<dbReference type="Pfam" id="PF00392">
    <property type="entry name" value="GntR"/>
    <property type="match status" value="1"/>
</dbReference>